<keyword evidence="1" id="KW-0472">Membrane</keyword>
<feature type="transmembrane region" description="Helical" evidence="1">
    <location>
        <begin position="52"/>
        <end position="69"/>
    </location>
</feature>
<reference evidence="2 3" key="1">
    <citation type="submission" date="2018-06" db="EMBL/GenBank/DDBJ databases">
        <title>Whole Genome Sequence of an efficient microsymbiont, Rhizobium tropici.</title>
        <authorList>
            <person name="Srinivasan R."/>
            <person name="Singh H.V."/>
            <person name="Srivastava R."/>
            <person name="Kumari B."/>
            <person name="Radhakrishna A."/>
        </authorList>
    </citation>
    <scope>NUCLEOTIDE SEQUENCE [LARGE SCALE GENOMIC DNA]</scope>
    <source>
        <strain evidence="2 3">IGFRI Rhizo-19</strain>
    </source>
</reference>
<dbReference type="AlphaFoldDB" id="A0A329YJK2"/>
<evidence type="ECO:0000256" key="1">
    <source>
        <dbReference type="SAM" id="Phobius"/>
    </source>
</evidence>
<feature type="transmembrane region" description="Helical" evidence="1">
    <location>
        <begin position="104"/>
        <end position="129"/>
    </location>
</feature>
<comment type="caution">
    <text evidence="2">The sequence shown here is derived from an EMBL/GenBank/DDBJ whole genome shotgun (WGS) entry which is preliminary data.</text>
</comment>
<organism evidence="2 3">
    <name type="scientific">Rhizobium tropici</name>
    <dbReference type="NCBI Taxonomy" id="398"/>
    <lineage>
        <taxon>Bacteria</taxon>
        <taxon>Pseudomonadati</taxon>
        <taxon>Pseudomonadota</taxon>
        <taxon>Alphaproteobacteria</taxon>
        <taxon>Hyphomicrobiales</taxon>
        <taxon>Rhizobiaceae</taxon>
        <taxon>Rhizobium/Agrobacterium group</taxon>
        <taxon>Rhizobium</taxon>
    </lineage>
</organism>
<sequence length="135" mass="14643">MAGLGDKIADKALDYVVGGVTWAVVTLIPGLLGTQTLRDPFYHAGWLQENRAWIMPFAIVLLVSTCLALRVWGLIFVTIVAFVAASSFAYFYSGSSVLSDSTQLALWVAHAVVYSLFPAMLAGWTIMALKWTGVL</sequence>
<dbReference type="OrthoDB" id="9949673at2"/>
<accession>A0A329YJK2</accession>
<dbReference type="EMBL" id="QMKK01000022">
    <property type="protein sequence ID" value="RAX42514.1"/>
    <property type="molecule type" value="Genomic_DNA"/>
</dbReference>
<feature type="transmembrane region" description="Helical" evidence="1">
    <location>
        <begin position="74"/>
        <end position="92"/>
    </location>
</feature>
<gene>
    <name evidence="2" type="ORF">DQ393_06780</name>
</gene>
<evidence type="ECO:0000313" key="2">
    <source>
        <dbReference type="EMBL" id="RAX42514.1"/>
    </source>
</evidence>
<evidence type="ECO:0000313" key="3">
    <source>
        <dbReference type="Proteomes" id="UP000251205"/>
    </source>
</evidence>
<protein>
    <submittedName>
        <fullName evidence="2">Uncharacterized protein</fullName>
    </submittedName>
</protein>
<dbReference type="Proteomes" id="UP000251205">
    <property type="component" value="Unassembled WGS sequence"/>
</dbReference>
<keyword evidence="1" id="KW-1133">Transmembrane helix</keyword>
<dbReference type="RefSeq" id="WP_112340999.1">
    <property type="nucleotide sequence ID" value="NZ_QMKK01000022.1"/>
</dbReference>
<proteinExistence type="predicted"/>
<feature type="transmembrane region" description="Helical" evidence="1">
    <location>
        <begin position="12"/>
        <end position="32"/>
    </location>
</feature>
<name>A0A329YJK2_RHITR</name>
<keyword evidence="1" id="KW-0812">Transmembrane</keyword>